<feature type="domain" description="ASX DEUBAD" evidence="2">
    <location>
        <begin position="45"/>
        <end position="171"/>
    </location>
</feature>
<dbReference type="OrthoDB" id="2289918at2759"/>
<evidence type="ECO:0000313" key="3">
    <source>
        <dbReference type="EMBL" id="PKS10734.1"/>
    </source>
</evidence>
<dbReference type="InParanoid" id="A0A2N3NE83"/>
<proteinExistence type="predicted"/>
<feature type="compositionally biased region" description="Basic residues" evidence="1">
    <location>
        <begin position="38"/>
        <end position="47"/>
    </location>
</feature>
<dbReference type="InterPro" id="IPR028020">
    <property type="entry name" value="ASX_DEUBAD_dom"/>
</dbReference>
<evidence type="ECO:0000259" key="2">
    <source>
        <dbReference type="Pfam" id="PF13919"/>
    </source>
</evidence>
<name>A0A2N3NE83_9PEZI</name>
<comment type="caution">
    <text evidence="3">The sequence shown here is derived from an EMBL/GenBank/DDBJ whole genome shotgun (WGS) entry which is preliminary data.</text>
</comment>
<protein>
    <recommendedName>
        <fullName evidence="2">ASX DEUBAD domain-containing protein</fullName>
    </recommendedName>
</protein>
<sequence>MKTRATARRDAGDQNNVHSNTQPNDQGDSARTAEPKQKPKPAKKAIPRSRWAAPKVYTHPKTPLTWNNVLNTLANPLAWDVLSAEEQKEILALFPDDEHIKDAGSEKARPNMETLRNDDTWRHDIARYVEYIQEGKCDPQWLAEAFEAHGRRKMGVYDDYLAHKFEEDWGELERAKREKADQLGREDESKAGAQSQASHVQMKDA</sequence>
<accession>A0A2N3NE83</accession>
<dbReference type="EMBL" id="NLAX01000008">
    <property type="protein sequence ID" value="PKS10734.1"/>
    <property type="molecule type" value="Genomic_DNA"/>
</dbReference>
<evidence type="ECO:0000313" key="4">
    <source>
        <dbReference type="Proteomes" id="UP000233524"/>
    </source>
</evidence>
<evidence type="ECO:0000256" key="1">
    <source>
        <dbReference type="SAM" id="MobiDB-lite"/>
    </source>
</evidence>
<dbReference type="Proteomes" id="UP000233524">
    <property type="component" value="Unassembled WGS sequence"/>
</dbReference>
<dbReference type="Pfam" id="PF13919">
    <property type="entry name" value="ASXH"/>
    <property type="match status" value="1"/>
</dbReference>
<gene>
    <name evidence="3" type="ORF">jhhlp_002491</name>
</gene>
<reference evidence="3 4" key="1">
    <citation type="journal article" date="2017" name="G3 (Bethesda)">
        <title>First Draft Genome Sequence of the Pathogenic Fungus Lomentospora prolificans (Formerly Scedosporium prolificans).</title>
        <authorList>
            <person name="Luo R."/>
            <person name="Zimin A."/>
            <person name="Workman R."/>
            <person name="Fan Y."/>
            <person name="Pertea G."/>
            <person name="Grossman N."/>
            <person name="Wear M.P."/>
            <person name="Jia B."/>
            <person name="Miller H."/>
            <person name="Casadevall A."/>
            <person name="Timp W."/>
            <person name="Zhang S.X."/>
            <person name="Salzberg S.L."/>
        </authorList>
    </citation>
    <scope>NUCLEOTIDE SEQUENCE [LARGE SCALE GENOMIC DNA]</scope>
    <source>
        <strain evidence="3 4">JHH-5317</strain>
    </source>
</reference>
<keyword evidence="4" id="KW-1185">Reference proteome</keyword>
<dbReference type="VEuPathDB" id="FungiDB:jhhlp_002491"/>
<feature type="compositionally biased region" description="Basic and acidic residues" evidence="1">
    <location>
        <begin position="174"/>
        <end position="190"/>
    </location>
</feature>
<dbReference type="STRING" id="41688.A0A2N3NE83"/>
<organism evidence="3 4">
    <name type="scientific">Lomentospora prolificans</name>
    <dbReference type="NCBI Taxonomy" id="41688"/>
    <lineage>
        <taxon>Eukaryota</taxon>
        <taxon>Fungi</taxon>
        <taxon>Dikarya</taxon>
        <taxon>Ascomycota</taxon>
        <taxon>Pezizomycotina</taxon>
        <taxon>Sordariomycetes</taxon>
        <taxon>Hypocreomycetidae</taxon>
        <taxon>Microascales</taxon>
        <taxon>Microascaceae</taxon>
        <taxon>Lomentospora</taxon>
    </lineage>
</organism>
<dbReference type="AlphaFoldDB" id="A0A2N3NE83"/>
<feature type="compositionally biased region" description="Polar residues" evidence="1">
    <location>
        <begin position="13"/>
        <end position="29"/>
    </location>
</feature>
<feature type="region of interest" description="Disordered" evidence="1">
    <location>
        <begin position="1"/>
        <end position="54"/>
    </location>
</feature>
<feature type="region of interest" description="Disordered" evidence="1">
    <location>
        <begin position="174"/>
        <end position="205"/>
    </location>
</feature>